<feature type="domain" description="Cytochrome c" evidence="5">
    <location>
        <begin position="9"/>
        <end position="119"/>
    </location>
</feature>
<reference evidence="6 7" key="1">
    <citation type="submission" date="2019-07" db="EMBL/GenBank/DDBJ databases">
        <title>Aquicoccus porphyridii gen. nov., sp. nov., isolated from a small marine red alga, Porphyridium marinum.</title>
        <authorList>
            <person name="Liu L."/>
        </authorList>
    </citation>
    <scope>NUCLEOTIDE SEQUENCE [LARGE SCALE GENOMIC DNA]</scope>
    <source>
        <strain evidence="6 7">L1 8-17</strain>
    </source>
</reference>
<comment type="caution">
    <text evidence="6">The sequence shown here is derived from an EMBL/GenBank/DDBJ whole genome shotgun (WGS) entry which is preliminary data.</text>
</comment>
<dbReference type="SUPFAM" id="SSF46626">
    <property type="entry name" value="Cytochrome c"/>
    <property type="match status" value="1"/>
</dbReference>
<gene>
    <name evidence="6" type="ORF">FLO80_11520</name>
</gene>
<evidence type="ECO:0000256" key="3">
    <source>
        <dbReference type="ARBA" id="ARBA00023004"/>
    </source>
</evidence>
<dbReference type="AlphaFoldDB" id="A0A5A9ZCE3"/>
<keyword evidence="3 4" id="KW-0408">Iron</keyword>
<evidence type="ECO:0000256" key="2">
    <source>
        <dbReference type="ARBA" id="ARBA00022723"/>
    </source>
</evidence>
<keyword evidence="2 4" id="KW-0479">Metal-binding</keyword>
<dbReference type="InterPro" id="IPR036909">
    <property type="entry name" value="Cyt_c-like_dom_sf"/>
</dbReference>
<evidence type="ECO:0000313" key="6">
    <source>
        <dbReference type="EMBL" id="KAA0914786.1"/>
    </source>
</evidence>
<name>A0A5A9ZCE3_9RHOB</name>
<protein>
    <submittedName>
        <fullName evidence="6">Cytochrome c</fullName>
    </submittedName>
</protein>
<evidence type="ECO:0000259" key="5">
    <source>
        <dbReference type="PROSITE" id="PS51007"/>
    </source>
</evidence>
<sequence length="123" mass="12931">MLGTVAAGQDAAEGGLLYERHCATCHGVSGEGRGPMAGVLVIQPTDLTTLAARAGGAFPVLRVIRRIDGRDPLVAHGSPMPVYGDFFEGDDTTLETVSGQRVMTSRAIADLVSFLQTMQTVQE</sequence>
<dbReference type="GO" id="GO:0046872">
    <property type="term" value="F:metal ion binding"/>
    <property type="evidence" value="ECO:0007669"/>
    <property type="project" value="UniProtKB-KW"/>
</dbReference>
<dbReference type="Gene3D" id="1.10.760.10">
    <property type="entry name" value="Cytochrome c-like domain"/>
    <property type="match status" value="1"/>
</dbReference>
<keyword evidence="1 4" id="KW-0349">Heme</keyword>
<evidence type="ECO:0000313" key="7">
    <source>
        <dbReference type="Proteomes" id="UP000325291"/>
    </source>
</evidence>
<dbReference type="GO" id="GO:0009055">
    <property type="term" value="F:electron transfer activity"/>
    <property type="evidence" value="ECO:0007669"/>
    <property type="project" value="InterPro"/>
</dbReference>
<dbReference type="RefSeq" id="WP_111366555.1">
    <property type="nucleotide sequence ID" value="NZ_VINQ01000008.1"/>
</dbReference>
<dbReference type="Pfam" id="PF00034">
    <property type="entry name" value="Cytochrom_C"/>
    <property type="match status" value="1"/>
</dbReference>
<dbReference type="Proteomes" id="UP000325291">
    <property type="component" value="Unassembled WGS sequence"/>
</dbReference>
<accession>A0A5A9ZCE3</accession>
<proteinExistence type="predicted"/>
<evidence type="ECO:0000256" key="4">
    <source>
        <dbReference type="PROSITE-ProRule" id="PRU00433"/>
    </source>
</evidence>
<dbReference type="PROSITE" id="PS51007">
    <property type="entry name" value="CYTC"/>
    <property type="match status" value="1"/>
</dbReference>
<dbReference type="GO" id="GO:0020037">
    <property type="term" value="F:heme binding"/>
    <property type="evidence" value="ECO:0007669"/>
    <property type="project" value="InterPro"/>
</dbReference>
<dbReference type="EMBL" id="VINQ01000008">
    <property type="protein sequence ID" value="KAA0914786.1"/>
    <property type="molecule type" value="Genomic_DNA"/>
</dbReference>
<evidence type="ECO:0000256" key="1">
    <source>
        <dbReference type="ARBA" id="ARBA00022617"/>
    </source>
</evidence>
<organism evidence="6 7">
    <name type="scientific">Aquicoccus porphyridii</name>
    <dbReference type="NCBI Taxonomy" id="1852029"/>
    <lineage>
        <taxon>Bacteria</taxon>
        <taxon>Pseudomonadati</taxon>
        <taxon>Pseudomonadota</taxon>
        <taxon>Alphaproteobacteria</taxon>
        <taxon>Rhodobacterales</taxon>
        <taxon>Paracoccaceae</taxon>
        <taxon>Aquicoccus</taxon>
    </lineage>
</organism>
<keyword evidence="7" id="KW-1185">Reference proteome</keyword>
<dbReference type="InterPro" id="IPR009056">
    <property type="entry name" value="Cyt_c-like_dom"/>
</dbReference>